<keyword evidence="6" id="KW-1133">Transmembrane helix</keyword>
<comment type="caution">
    <text evidence="8">The sequence shown here is derived from an EMBL/GenBank/DDBJ whole genome shotgun (WGS) entry which is preliminary data.</text>
</comment>
<evidence type="ECO:0000256" key="6">
    <source>
        <dbReference type="ARBA" id="ARBA00022989"/>
    </source>
</evidence>
<dbReference type="InterPro" id="IPR013969">
    <property type="entry name" value="Oligosacch_biosynth_Alg14"/>
</dbReference>
<protein>
    <recommendedName>
        <fullName evidence="3">UDP-N-acetylglucosamine transferase subunit ALG14</fullName>
    </recommendedName>
</protein>
<gene>
    <name evidence="8" type="ORF">WJX72_009106</name>
</gene>
<dbReference type="Pfam" id="PF08660">
    <property type="entry name" value="Alg14"/>
    <property type="match status" value="1"/>
</dbReference>
<dbReference type="GO" id="GO:0006488">
    <property type="term" value="P:dolichol-linked oligosaccharide biosynthetic process"/>
    <property type="evidence" value="ECO:0007669"/>
    <property type="project" value="InterPro"/>
</dbReference>
<evidence type="ECO:0000256" key="2">
    <source>
        <dbReference type="ARBA" id="ARBA00009731"/>
    </source>
</evidence>
<evidence type="ECO:0000256" key="1">
    <source>
        <dbReference type="ARBA" id="ARBA00004389"/>
    </source>
</evidence>
<organism evidence="8 9">
    <name type="scientific">[Myrmecia] bisecta</name>
    <dbReference type="NCBI Taxonomy" id="41462"/>
    <lineage>
        <taxon>Eukaryota</taxon>
        <taxon>Viridiplantae</taxon>
        <taxon>Chlorophyta</taxon>
        <taxon>core chlorophytes</taxon>
        <taxon>Trebouxiophyceae</taxon>
        <taxon>Trebouxiales</taxon>
        <taxon>Trebouxiaceae</taxon>
        <taxon>Myrmecia</taxon>
    </lineage>
</organism>
<dbReference type="PANTHER" id="PTHR12154:SF4">
    <property type="entry name" value="UDP-N-ACETYLGLUCOSAMINE TRANSFERASE SUBUNIT ALG14 HOMOLOG"/>
    <property type="match status" value="1"/>
</dbReference>
<evidence type="ECO:0000256" key="3">
    <source>
        <dbReference type="ARBA" id="ARBA00017467"/>
    </source>
</evidence>
<evidence type="ECO:0000256" key="4">
    <source>
        <dbReference type="ARBA" id="ARBA00022692"/>
    </source>
</evidence>
<proteinExistence type="inferred from homology"/>
<evidence type="ECO:0000313" key="8">
    <source>
        <dbReference type="EMBL" id="KAK9829993.1"/>
    </source>
</evidence>
<keyword evidence="7" id="KW-0472">Membrane</keyword>
<dbReference type="Proteomes" id="UP001489004">
    <property type="component" value="Unassembled WGS sequence"/>
</dbReference>
<keyword evidence="4" id="KW-0812">Transmembrane</keyword>
<evidence type="ECO:0000256" key="5">
    <source>
        <dbReference type="ARBA" id="ARBA00022824"/>
    </source>
</evidence>
<dbReference type="PANTHER" id="PTHR12154">
    <property type="entry name" value="GLYCOSYL TRANSFERASE-RELATED"/>
    <property type="match status" value="1"/>
</dbReference>
<evidence type="ECO:0000256" key="7">
    <source>
        <dbReference type="ARBA" id="ARBA00023136"/>
    </source>
</evidence>
<dbReference type="AlphaFoldDB" id="A0AAW1R8X2"/>
<comment type="similarity">
    <text evidence="2">Belongs to the ALG14 family.</text>
</comment>
<dbReference type="Gene3D" id="3.40.50.2000">
    <property type="entry name" value="Glycogen Phosphorylase B"/>
    <property type="match status" value="1"/>
</dbReference>
<sequence>MPVGTLVVLGSGGHTAEILTLVGQLDKSKYVPRCYVAAVTDRLGHTKALAAEDGFRTTTTKGKRAAGCKPSDQVALATIPRSREVGQSYLTSVWTTLRALLAAFVLVYRVCPELVLVNGPGTCIPICAAAYVFRLFLFRPCRIVYVESIARVKSLSLSGKILYHMRMADAIFVQWPDLLTRYSRAQCCGRLY</sequence>
<dbReference type="EMBL" id="JALJOR010000001">
    <property type="protein sequence ID" value="KAK9829993.1"/>
    <property type="molecule type" value="Genomic_DNA"/>
</dbReference>
<reference evidence="8 9" key="1">
    <citation type="journal article" date="2024" name="Nat. Commun.">
        <title>Phylogenomics reveals the evolutionary origins of lichenization in chlorophyte algae.</title>
        <authorList>
            <person name="Puginier C."/>
            <person name="Libourel C."/>
            <person name="Otte J."/>
            <person name="Skaloud P."/>
            <person name="Haon M."/>
            <person name="Grisel S."/>
            <person name="Petersen M."/>
            <person name="Berrin J.G."/>
            <person name="Delaux P.M."/>
            <person name="Dal Grande F."/>
            <person name="Keller J."/>
        </authorList>
    </citation>
    <scope>NUCLEOTIDE SEQUENCE [LARGE SCALE GENOMIC DNA]</scope>
    <source>
        <strain evidence="8 9">SAG 2043</strain>
    </source>
</reference>
<accession>A0AAW1R8X2</accession>
<keyword evidence="9" id="KW-1185">Reference proteome</keyword>
<dbReference type="GO" id="GO:0043541">
    <property type="term" value="C:UDP-N-acetylglucosamine transferase complex"/>
    <property type="evidence" value="ECO:0007669"/>
    <property type="project" value="TreeGrafter"/>
</dbReference>
<dbReference type="GO" id="GO:0004577">
    <property type="term" value="F:N-acetylglucosaminyldiphosphodolichol N-acetylglucosaminyltransferase activity"/>
    <property type="evidence" value="ECO:0007669"/>
    <property type="project" value="TreeGrafter"/>
</dbReference>
<comment type="subcellular location">
    <subcellularLocation>
        <location evidence="1">Endoplasmic reticulum membrane</location>
        <topology evidence="1">Single-pass membrane protein</topology>
    </subcellularLocation>
</comment>
<keyword evidence="5" id="KW-0256">Endoplasmic reticulum</keyword>
<name>A0AAW1R8X2_9CHLO</name>
<evidence type="ECO:0000313" key="9">
    <source>
        <dbReference type="Proteomes" id="UP001489004"/>
    </source>
</evidence>